<organism evidence="2">
    <name type="scientific">viral metagenome</name>
    <dbReference type="NCBI Taxonomy" id="1070528"/>
    <lineage>
        <taxon>unclassified sequences</taxon>
        <taxon>metagenomes</taxon>
        <taxon>organismal metagenomes</taxon>
    </lineage>
</organism>
<dbReference type="InterPro" id="IPR011871">
    <property type="entry name" value="Fib_succ_major"/>
</dbReference>
<gene>
    <name evidence="2" type="ORF">MM171B00902_0010</name>
</gene>
<protein>
    <recommendedName>
        <fullName evidence="1">Fibrobacter succinogenes major paralogous domain-containing protein</fullName>
    </recommendedName>
</protein>
<sequence length="400" mass="45466">MSYRTPTVASLTLLGIDKKCQDISGQMTDLTWLTYAFGLADRMVELRDEKDYIYPACYISNTKDPINTMPSDLYDALCFWIKDPEALFDYENNPDRMYYKLSCIFFMCLEKISPYVNYKETKTKLRQDIIKFFDEHKDGGAFGVLELVRIIDDDITEVYKEFSIEQVDNRFKMLPKYALRIDFNFAFLLECPPVLYNNFVTDYDGNVYSSVVIGTQAWMVENLRTTHYADGTLIPNITAVAAWMAEDGTVGHDGAYSWYDNDEATYKGDYGALYNGYAVINPHGLAPSGWRIPTQADRDTLTTFVGGAGVAGGKLKETGLTHWTTPNSGAVDTYGWKGVGHGYRAATGTFNSLKDYAYFWTATQVLTHIYCWHIAYDNDNLTATDLEKRNGYAIRCVRDI</sequence>
<feature type="domain" description="Fibrobacter succinogenes major paralogous" evidence="1">
    <location>
        <begin position="211"/>
        <end position="398"/>
    </location>
</feature>
<accession>A0A6M3MEE9</accession>
<evidence type="ECO:0000259" key="1">
    <source>
        <dbReference type="Pfam" id="PF09603"/>
    </source>
</evidence>
<name>A0A6M3MEE9_9ZZZZ</name>
<evidence type="ECO:0000313" key="2">
    <source>
        <dbReference type="EMBL" id="QJB03092.1"/>
    </source>
</evidence>
<proteinExistence type="predicted"/>
<dbReference type="NCBIfam" id="TIGR02145">
    <property type="entry name" value="Fib_succ_major"/>
    <property type="match status" value="1"/>
</dbReference>
<dbReference type="AlphaFoldDB" id="A0A6M3MEE9"/>
<reference evidence="2" key="1">
    <citation type="submission" date="2020-03" db="EMBL/GenBank/DDBJ databases">
        <title>The deep terrestrial virosphere.</title>
        <authorList>
            <person name="Holmfeldt K."/>
            <person name="Nilsson E."/>
            <person name="Simone D."/>
            <person name="Lopez-Fernandez M."/>
            <person name="Wu X."/>
            <person name="de Brujin I."/>
            <person name="Lundin D."/>
            <person name="Andersson A."/>
            <person name="Bertilsson S."/>
            <person name="Dopson M."/>
        </authorList>
    </citation>
    <scope>NUCLEOTIDE SEQUENCE</scope>
    <source>
        <strain evidence="2">MM171B00902</strain>
    </source>
</reference>
<dbReference type="Pfam" id="PF09603">
    <property type="entry name" value="Fib_succ_major"/>
    <property type="match status" value="1"/>
</dbReference>
<dbReference type="EMBL" id="MT143824">
    <property type="protein sequence ID" value="QJB03092.1"/>
    <property type="molecule type" value="Genomic_DNA"/>
</dbReference>